<comment type="caution">
    <text evidence="2">The sequence shown here is derived from an EMBL/GenBank/DDBJ whole genome shotgun (WGS) entry which is preliminary data.</text>
</comment>
<dbReference type="Pfam" id="PF13584">
    <property type="entry name" value="BatD"/>
    <property type="match status" value="1"/>
</dbReference>
<evidence type="ECO:0000313" key="2">
    <source>
        <dbReference type="EMBL" id="NID12050.1"/>
    </source>
</evidence>
<evidence type="ECO:0000256" key="1">
    <source>
        <dbReference type="SAM" id="Phobius"/>
    </source>
</evidence>
<reference evidence="3" key="1">
    <citation type="submission" date="2019-09" db="EMBL/GenBank/DDBJ databases">
        <authorList>
            <person name="Jung D.-H."/>
        </authorList>
    </citation>
    <scope>NUCLEOTIDE SEQUENCE [LARGE SCALE GENOMIC DNA]</scope>
    <source>
        <strain evidence="3">JA-25</strain>
    </source>
</reference>
<dbReference type="RefSeq" id="WP_166692916.1">
    <property type="nucleotide sequence ID" value="NZ_WAEL01000006.1"/>
</dbReference>
<keyword evidence="1" id="KW-1133">Transmembrane helix</keyword>
<sequence length="497" mass="54590">MRLVVFIVFLVLYFHEYTPSFAQNTDNQLAIAFSATDFPIERSFTISLLIHNSDSRPTVAFPDIPGLVKQGLNRSTTRSEADGREVVDQLITQTYLATRAGTIRVPPFSLSVDGLTVRSSGTTLTVRAVSSPAEVAAALTAAKAKNDKQAAFLQTSVNQTVLYTGQGLQVRLSFLVADNYPYEVKFDQLEQQVATIVRKLKPANAWEENDNISELKGVPVVVNGRKYVEYRLYQSTFFFLATQTGAVRQITLPALPLTVSRQLVSTPVAAIPGSQSSPAAPAATSRAERVTFTSLPVNVQVRPLPRLSDVAMPGQMAVGTFRLVTDLDHNQVAVGQSVRYDIRLEGEGNIAGIQPPQIEASSEELDVFPPQVQSYIGRTGDQVSGYKSFRYFLIPKQKGTLTLAKRFFWVYFDPQSGRYDTLRPQTVLTVGEASDGLARGIVPSDTLDGTGRPSIYAGLEQIESTEQFINWPVLIRAMANVLIILMILGTLFVFARK</sequence>
<keyword evidence="1" id="KW-0472">Membrane</keyword>
<organism evidence="2 3">
    <name type="scientific">Fibrivirga algicola</name>
    <dbReference type="NCBI Taxonomy" id="2950420"/>
    <lineage>
        <taxon>Bacteria</taxon>
        <taxon>Pseudomonadati</taxon>
        <taxon>Bacteroidota</taxon>
        <taxon>Cytophagia</taxon>
        <taxon>Cytophagales</taxon>
        <taxon>Spirosomataceae</taxon>
        <taxon>Fibrivirga</taxon>
    </lineage>
</organism>
<dbReference type="PANTHER" id="PTHR40940:SF2">
    <property type="entry name" value="BATD"/>
    <property type="match status" value="1"/>
</dbReference>
<dbReference type="Proteomes" id="UP000606008">
    <property type="component" value="Unassembled WGS sequence"/>
</dbReference>
<proteinExistence type="predicted"/>
<protein>
    <submittedName>
        <fullName evidence="2">Protein BatD</fullName>
    </submittedName>
</protein>
<keyword evidence="1" id="KW-0812">Transmembrane</keyword>
<feature type="transmembrane region" description="Helical" evidence="1">
    <location>
        <begin position="473"/>
        <end position="495"/>
    </location>
</feature>
<reference evidence="3" key="2">
    <citation type="submission" date="2023-07" db="EMBL/GenBank/DDBJ databases">
        <authorList>
            <person name="Jung D.-H."/>
        </authorList>
    </citation>
    <scope>NUCLEOTIDE SEQUENCE [LARGE SCALE GENOMIC DNA]</scope>
    <source>
        <strain evidence="3">JA-25</strain>
    </source>
</reference>
<name>A0ABX0QI04_9BACT</name>
<keyword evidence="3" id="KW-1185">Reference proteome</keyword>
<evidence type="ECO:0000313" key="3">
    <source>
        <dbReference type="Proteomes" id="UP000606008"/>
    </source>
</evidence>
<dbReference type="InterPro" id="IPR025738">
    <property type="entry name" value="BatD"/>
</dbReference>
<accession>A0ABX0QI04</accession>
<dbReference type="EMBL" id="WAEL01000006">
    <property type="protein sequence ID" value="NID12050.1"/>
    <property type="molecule type" value="Genomic_DNA"/>
</dbReference>
<gene>
    <name evidence="2" type="ORF">F7231_17895</name>
</gene>
<dbReference type="PANTHER" id="PTHR40940">
    <property type="entry name" value="PROTEIN BATD-RELATED"/>
    <property type="match status" value="1"/>
</dbReference>